<dbReference type="Pfam" id="PF06037">
    <property type="entry name" value="DUF922"/>
    <property type="match status" value="1"/>
</dbReference>
<feature type="chain" id="PRO_5032748097" evidence="1">
    <location>
        <begin position="21"/>
        <end position="156"/>
    </location>
</feature>
<gene>
    <name evidence="2" type="ORF">GLS40_02585</name>
</gene>
<dbReference type="InterPro" id="IPR010321">
    <property type="entry name" value="DUF922"/>
</dbReference>
<evidence type="ECO:0000313" key="2">
    <source>
        <dbReference type="EMBL" id="MWB76908.1"/>
    </source>
</evidence>
<dbReference type="Proteomes" id="UP000443843">
    <property type="component" value="Unassembled WGS sequence"/>
</dbReference>
<proteinExistence type="predicted"/>
<dbReference type="EMBL" id="WNXQ01000001">
    <property type="protein sequence ID" value="MWB76908.1"/>
    <property type="molecule type" value="Genomic_DNA"/>
</dbReference>
<organism evidence="2 3">
    <name type="scientific">Pseudooceanicola pacificus</name>
    <dbReference type="NCBI Taxonomy" id="2676438"/>
    <lineage>
        <taxon>Bacteria</taxon>
        <taxon>Pseudomonadati</taxon>
        <taxon>Pseudomonadota</taxon>
        <taxon>Alphaproteobacteria</taxon>
        <taxon>Rhodobacterales</taxon>
        <taxon>Paracoccaceae</taxon>
        <taxon>Pseudooceanicola</taxon>
    </lineage>
</organism>
<name>A0A844W8V0_9RHOB</name>
<accession>A0A844W8V0</accession>
<sequence length="156" mass="17243">MRPALAASLALLALTGPAAAEVASAHIVEHYSVTALDSQGLRDEMDAKGPNDYWAHTTWYIEWSARCEVSLRTRIVMPRHAAPDSLPPALRAEWERFEAALLAHEIEHRDFGIAAAEEIESSHCRNAGGVIDRWSARDVELDSRTDHGRNTGAYLD</sequence>
<keyword evidence="1" id="KW-0732">Signal</keyword>
<comment type="caution">
    <text evidence="2">The sequence shown here is derived from an EMBL/GenBank/DDBJ whole genome shotgun (WGS) entry which is preliminary data.</text>
</comment>
<dbReference type="RefSeq" id="WP_160381030.1">
    <property type="nucleotide sequence ID" value="NZ_WNXQ01000001.1"/>
</dbReference>
<feature type="signal peptide" evidence="1">
    <location>
        <begin position="1"/>
        <end position="20"/>
    </location>
</feature>
<protein>
    <submittedName>
        <fullName evidence="2">DUF922 domain-containing protein</fullName>
    </submittedName>
</protein>
<evidence type="ECO:0000256" key="1">
    <source>
        <dbReference type="SAM" id="SignalP"/>
    </source>
</evidence>
<keyword evidence="3" id="KW-1185">Reference proteome</keyword>
<dbReference type="AlphaFoldDB" id="A0A844W8V0"/>
<reference evidence="2 3" key="1">
    <citation type="submission" date="2019-11" db="EMBL/GenBank/DDBJ databases">
        <title>Pseudooceanicola pacifica sp. nov., isolated from deep-sea sediment of the Pacific Ocean.</title>
        <authorList>
            <person name="Lyu L."/>
        </authorList>
    </citation>
    <scope>NUCLEOTIDE SEQUENCE [LARGE SCALE GENOMIC DNA]</scope>
    <source>
        <strain evidence="2 3">216_PA32_1</strain>
    </source>
</reference>
<evidence type="ECO:0000313" key="3">
    <source>
        <dbReference type="Proteomes" id="UP000443843"/>
    </source>
</evidence>